<accession>A0AAV4P2N4</accession>
<name>A0AAV4P2N4_CAEEX</name>
<reference evidence="1 2" key="1">
    <citation type="submission" date="2021-06" db="EMBL/GenBank/DDBJ databases">
        <title>Caerostris extrusa draft genome.</title>
        <authorList>
            <person name="Kono N."/>
            <person name="Arakawa K."/>
        </authorList>
    </citation>
    <scope>NUCLEOTIDE SEQUENCE [LARGE SCALE GENOMIC DNA]</scope>
</reference>
<keyword evidence="2" id="KW-1185">Reference proteome</keyword>
<dbReference type="EMBL" id="BPLR01021581">
    <property type="protein sequence ID" value="GIX91420.1"/>
    <property type="molecule type" value="Genomic_DNA"/>
</dbReference>
<organism evidence="1 2">
    <name type="scientific">Caerostris extrusa</name>
    <name type="common">Bark spider</name>
    <name type="synonym">Caerostris bankana</name>
    <dbReference type="NCBI Taxonomy" id="172846"/>
    <lineage>
        <taxon>Eukaryota</taxon>
        <taxon>Metazoa</taxon>
        <taxon>Ecdysozoa</taxon>
        <taxon>Arthropoda</taxon>
        <taxon>Chelicerata</taxon>
        <taxon>Arachnida</taxon>
        <taxon>Araneae</taxon>
        <taxon>Araneomorphae</taxon>
        <taxon>Entelegynae</taxon>
        <taxon>Araneoidea</taxon>
        <taxon>Araneidae</taxon>
        <taxon>Caerostris</taxon>
    </lineage>
</organism>
<sequence length="77" mass="8427">MAILGAGMQENTDMLNISVNTLAVGLFYCSCCKGQVAVEEDAVLFECASRTGMVLQEEGLCSSEQLFSYKKEFVPYN</sequence>
<proteinExistence type="predicted"/>
<gene>
    <name evidence="1" type="ORF">CEXT_164511</name>
</gene>
<dbReference type="AlphaFoldDB" id="A0AAV4P2N4"/>
<comment type="caution">
    <text evidence="1">The sequence shown here is derived from an EMBL/GenBank/DDBJ whole genome shotgun (WGS) entry which is preliminary data.</text>
</comment>
<protein>
    <submittedName>
        <fullName evidence="1">Uncharacterized protein</fullName>
    </submittedName>
</protein>
<evidence type="ECO:0000313" key="1">
    <source>
        <dbReference type="EMBL" id="GIX91420.1"/>
    </source>
</evidence>
<dbReference type="Proteomes" id="UP001054945">
    <property type="component" value="Unassembled WGS sequence"/>
</dbReference>
<evidence type="ECO:0000313" key="2">
    <source>
        <dbReference type="Proteomes" id="UP001054945"/>
    </source>
</evidence>